<dbReference type="InterPro" id="IPR000719">
    <property type="entry name" value="Prot_kinase_dom"/>
</dbReference>
<evidence type="ECO:0000313" key="2">
    <source>
        <dbReference type="EMBL" id="KIW61346.1"/>
    </source>
</evidence>
<keyword evidence="3" id="KW-1185">Reference proteome</keyword>
<dbReference type="InterPro" id="IPR011009">
    <property type="entry name" value="Kinase-like_dom_sf"/>
</dbReference>
<dbReference type="OrthoDB" id="4161807at2759"/>
<dbReference type="STRING" id="348802.A0A0D2C8Q4"/>
<evidence type="ECO:0000259" key="1">
    <source>
        <dbReference type="PROSITE" id="PS50011"/>
    </source>
</evidence>
<accession>A0A0D2C8Q4</accession>
<dbReference type="SUPFAM" id="SSF56112">
    <property type="entry name" value="Protein kinase-like (PK-like)"/>
    <property type="match status" value="1"/>
</dbReference>
<dbReference type="PROSITE" id="PS50011">
    <property type="entry name" value="PROTEIN_KINASE_DOM"/>
    <property type="match status" value="1"/>
</dbReference>
<proteinExistence type="predicted"/>
<dbReference type="GO" id="GO:0004674">
    <property type="term" value="F:protein serine/threonine kinase activity"/>
    <property type="evidence" value="ECO:0007669"/>
    <property type="project" value="TreeGrafter"/>
</dbReference>
<dbReference type="CDD" id="cd00180">
    <property type="entry name" value="PKc"/>
    <property type="match status" value="1"/>
</dbReference>
<dbReference type="Pfam" id="PF00069">
    <property type="entry name" value="Pkinase"/>
    <property type="match status" value="1"/>
</dbReference>
<dbReference type="PANTHER" id="PTHR24359:SF1">
    <property type="entry name" value="INHIBITOR OF NUCLEAR FACTOR KAPPA-B KINASE EPSILON SUBUNIT HOMOLOG 1-RELATED"/>
    <property type="match status" value="1"/>
</dbReference>
<sequence>MSPPQQPALIPIRSAPARLPDVGVEATNTIQNSVTPRGEIEPAAGENTGPGPIVNIRTPTLDTAAENLRPPLMLDTSTHLRPISPGGVISPSPRSPAPEVMMEDLTDDILPHEIPVEVTITWQGQEDWNHKYDVSSFPWIQKDRYKDLLPTRIIRKHIQAYHELEDRHVYHRHGICGISASPELIVETPFCFLGDYEVSTLIDNAISLICGFIHDHPRRKFSLNIYWACGYAQLSPQPNAHFAGSQNFKEMIRAELLRKRQTNFRDQDFISRRDETPFRTYEVVRDLVFLDDSLRMDGTEKKTFVDQIVERPAFKLMLICVYQGFGLVFLHHLLDYHDCSDDTPPRHNMVCFYQLECQDRVHEILRFKAMFDVRNVDLDFKHHNLESGEVMPLLRGPSSTLESRGPDSTPLETFGSGASGTVYKVWIDSAHHYLTGDPSCCFALKRFPPERGAEFAREIQMLRVLADHPKPDIVLHITSWTQSEYHYILYPAARSNLADYMQSVKRVGFAKHETLWFLRQLRGLAHAIDHVHHLKHPTNTEPNPAKDAHWGSHFDIKPQNILVFEKVPGYHPRFKIADFGSGVFKPAGGQEGHSELTSETRGTLTYFAPDFDRNGKVSRPFDMWALGCVYLELMLWVFGFFESSDGSFSTARFNCTGAAPHNRTDRFWEKVSTSQGVDYKLKSIVTDVMAELRERWCVNMPAFQGILTAVDKLLEIDTDGRWDSETLKTHMNHIYREAEADLQYTNITKSSFYSAQYKANCRNEFLRQTGQALASLQAEGS</sequence>
<dbReference type="HOGENOM" id="CLU_011173_0_0_1"/>
<name>A0A0D2C8Q4_9EURO</name>
<dbReference type="AlphaFoldDB" id="A0A0D2C8Q4"/>
<dbReference type="EMBL" id="KN847317">
    <property type="protein sequence ID" value="KIW61346.1"/>
    <property type="molecule type" value="Genomic_DNA"/>
</dbReference>
<dbReference type="GO" id="GO:0005524">
    <property type="term" value="F:ATP binding"/>
    <property type="evidence" value="ECO:0007669"/>
    <property type="project" value="InterPro"/>
</dbReference>
<dbReference type="RefSeq" id="XP_013321930.1">
    <property type="nucleotide sequence ID" value="XM_013466476.1"/>
</dbReference>
<feature type="domain" description="Protein kinase" evidence="1">
    <location>
        <begin position="408"/>
        <end position="736"/>
    </location>
</feature>
<dbReference type="Proteomes" id="UP000054342">
    <property type="component" value="Unassembled WGS sequence"/>
</dbReference>
<evidence type="ECO:0000313" key="3">
    <source>
        <dbReference type="Proteomes" id="UP000054342"/>
    </source>
</evidence>
<organism evidence="2 3">
    <name type="scientific">Exophiala xenobiotica</name>
    <dbReference type="NCBI Taxonomy" id="348802"/>
    <lineage>
        <taxon>Eukaryota</taxon>
        <taxon>Fungi</taxon>
        <taxon>Dikarya</taxon>
        <taxon>Ascomycota</taxon>
        <taxon>Pezizomycotina</taxon>
        <taxon>Eurotiomycetes</taxon>
        <taxon>Chaetothyriomycetidae</taxon>
        <taxon>Chaetothyriales</taxon>
        <taxon>Herpotrichiellaceae</taxon>
        <taxon>Exophiala</taxon>
    </lineage>
</organism>
<dbReference type="GeneID" id="25323385"/>
<protein>
    <recommendedName>
        <fullName evidence="1">Protein kinase domain-containing protein</fullName>
    </recommendedName>
</protein>
<reference evidence="2 3" key="1">
    <citation type="submission" date="2015-01" db="EMBL/GenBank/DDBJ databases">
        <title>The Genome Sequence of Exophiala xenobiotica CBS118157.</title>
        <authorList>
            <consortium name="The Broad Institute Genomics Platform"/>
            <person name="Cuomo C."/>
            <person name="de Hoog S."/>
            <person name="Gorbushina A."/>
            <person name="Stielow B."/>
            <person name="Teixiera M."/>
            <person name="Abouelleil A."/>
            <person name="Chapman S.B."/>
            <person name="Priest M."/>
            <person name="Young S.K."/>
            <person name="Wortman J."/>
            <person name="Nusbaum C."/>
            <person name="Birren B."/>
        </authorList>
    </citation>
    <scope>NUCLEOTIDE SEQUENCE [LARGE SCALE GENOMIC DNA]</scope>
    <source>
        <strain evidence="2 3">CBS 118157</strain>
    </source>
</reference>
<gene>
    <name evidence="2" type="ORF">PV05_01477</name>
</gene>
<dbReference type="PANTHER" id="PTHR24359">
    <property type="entry name" value="SERINE/THREONINE-PROTEIN KINASE SBK1"/>
    <property type="match status" value="1"/>
</dbReference>
<dbReference type="SMART" id="SM00220">
    <property type="entry name" value="S_TKc"/>
    <property type="match status" value="1"/>
</dbReference>
<dbReference type="Gene3D" id="1.10.510.10">
    <property type="entry name" value="Transferase(Phosphotransferase) domain 1"/>
    <property type="match status" value="1"/>
</dbReference>